<feature type="compositionally biased region" description="Low complexity" evidence="1">
    <location>
        <begin position="27"/>
        <end position="42"/>
    </location>
</feature>
<keyword evidence="2" id="KW-1133">Transmembrane helix</keyword>
<dbReference type="AlphaFoldDB" id="A0A8T0IWV8"/>
<keyword evidence="4" id="KW-1185">Reference proteome</keyword>
<proteinExistence type="predicted"/>
<keyword evidence="2" id="KW-0472">Membrane</keyword>
<evidence type="ECO:0000256" key="1">
    <source>
        <dbReference type="SAM" id="MobiDB-lite"/>
    </source>
</evidence>
<evidence type="ECO:0000313" key="4">
    <source>
        <dbReference type="Proteomes" id="UP000822688"/>
    </source>
</evidence>
<dbReference type="Proteomes" id="UP000822688">
    <property type="component" value="Chromosome 2"/>
</dbReference>
<feature type="region of interest" description="Disordered" evidence="1">
    <location>
        <begin position="1"/>
        <end position="43"/>
    </location>
</feature>
<evidence type="ECO:0000313" key="3">
    <source>
        <dbReference type="EMBL" id="KAG0588204.1"/>
    </source>
</evidence>
<feature type="transmembrane region" description="Helical" evidence="2">
    <location>
        <begin position="123"/>
        <end position="142"/>
    </location>
</feature>
<keyword evidence="2" id="KW-0812">Transmembrane</keyword>
<gene>
    <name evidence="3" type="ORF">KC19_2G224800</name>
</gene>
<evidence type="ECO:0000256" key="2">
    <source>
        <dbReference type="SAM" id="Phobius"/>
    </source>
</evidence>
<protein>
    <submittedName>
        <fullName evidence="3">Uncharacterized protein</fullName>
    </submittedName>
</protein>
<sequence>MGIGREQAGTVGNGSSRRRPQGAKATVQGRSAAAAAGRQAGSRVRKFGEASNLARVCSLSLRCMRNPSLRCTLPSSALHSPPFPPGSRSHSPLSDTTFTSQFQLRFCALYSSSLGFASLVKNLLVFSGLCLVPESLLLFIFFRC</sequence>
<organism evidence="3 4">
    <name type="scientific">Ceratodon purpureus</name>
    <name type="common">Fire moss</name>
    <name type="synonym">Dicranum purpureum</name>
    <dbReference type="NCBI Taxonomy" id="3225"/>
    <lineage>
        <taxon>Eukaryota</taxon>
        <taxon>Viridiplantae</taxon>
        <taxon>Streptophyta</taxon>
        <taxon>Embryophyta</taxon>
        <taxon>Bryophyta</taxon>
        <taxon>Bryophytina</taxon>
        <taxon>Bryopsida</taxon>
        <taxon>Dicranidae</taxon>
        <taxon>Pseudoditrichales</taxon>
        <taxon>Ditrichaceae</taxon>
        <taxon>Ceratodon</taxon>
    </lineage>
</organism>
<name>A0A8T0IWV8_CERPU</name>
<comment type="caution">
    <text evidence="3">The sequence shown here is derived from an EMBL/GenBank/DDBJ whole genome shotgun (WGS) entry which is preliminary data.</text>
</comment>
<accession>A0A8T0IWV8</accession>
<reference evidence="3" key="1">
    <citation type="submission" date="2020-06" db="EMBL/GenBank/DDBJ databases">
        <title>WGS assembly of Ceratodon purpureus strain R40.</title>
        <authorList>
            <person name="Carey S.B."/>
            <person name="Jenkins J."/>
            <person name="Shu S."/>
            <person name="Lovell J.T."/>
            <person name="Sreedasyam A."/>
            <person name="Maumus F."/>
            <person name="Tiley G.P."/>
            <person name="Fernandez-Pozo N."/>
            <person name="Barry K."/>
            <person name="Chen C."/>
            <person name="Wang M."/>
            <person name="Lipzen A."/>
            <person name="Daum C."/>
            <person name="Saski C.A."/>
            <person name="Payton A.C."/>
            <person name="Mcbreen J.C."/>
            <person name="Conrad R.E."/>
            <person name="Kollar L.M."/>
            <person name="Olsson S."/>
            <person name="Huttunen S."/>
            <person name="Landis J.B."/>
            <person name="Wickett N.J."/>
            <person name="Johnson M.G."/>
            <person name="Rensing S.A."/>
            <person name="Grimwood J."/>
            <person name="Schmutz J."/>
            <person name="Mcdaniel S.F."/>
        </authorList>
    </citation>
    <scope>NUCLEOTIDE SEQUENCE</scope>
    <source>
        <strain evidence="3">R40</strain>
    </source>
</reference>
<dbReference type="EMBL" id="CM026422">
    <property type="protein sequence ID" value="KAG0588204.1"/>
    <property type="molecule type" value="Genomic_DNA"/>
</dbReference>